<feature type="transmembrane region" description="Helical" evidence="1">
    <location>
        <begin position="53"/>
        <end position="74"/>
    </location>
</feature>
<comment type="caution">
    <text evidence="2">The sequence shown here is derived from an EMBL/GenBank/DDBJ whole genome shotgun (WGS) entry which is preliminary data.</text>
</comment>
<evidence type="ECO:0000313" key="2">
    <source>
        <dbReference type="EMBL" id="PQP14036.1"/>
    </source>
</evidence>
<protein>
    <submittedName>
        <fullName evidence="2">Uncharacterized protein</fullName>
    </submittedName>
</protein>
<name>A0A2S8IGX5_RHOOP</name>
<reference evidence="3" key="1">
    <citation type="submission" date="2018-02" db="EMBL/GenBank/DDBJ databases">
        <title>Draft genome sequencing of Rhodococcus opacus KU647198.</title>
        <authorList>
            <person name="Zheng B.-X."/>
        </authorList>
    </citation>
    <scope>NUCLEOTIDE SEQUENCE [LARGE SCALE GENOMIC DNA]</scope>
    <source>
        <strain evidence="3">04-OD7</strain>
    </source>
</reference>
<dbReference type="AlphaFoldDB" id="A0A2S8IGX5"/>
<dbReference type="Proteomes" id="UP000239290">
    <property type="component" value="Unassembled WGS sequence"/>
</dbReference>
<proteinExistence type="predicted"/>
<sequence>MKNEPGAADYYYGEMEMRRKSSLRGEASIPVAEKFLLSAYWAVSGYGLRAWRAFAAIVLLILGTALVFSTVGFAEPRGTSSKAESINLETGQVVYPPQLHDGFGDALVLAARNSFLLLRTTAAGPELTAWGTAADITVRLLTPVLLGFALLAIRGRTKR</sequence>
<dbReference type="EMBL" id="PUIO01000093">
    <property type="protein sequence ID" value="PQP14036.1"/>
    <property type="molecule type" value="Genomic_DNA"/>
</dbReference>
<gene>
    <name evidence="2" type="ORF">C5613_41430</name>
</gene>
<keyword evidence="1" id="KW-1133">Transmembrane helix</keyword>
<feature type="transmembrane region" description="Helical" evidence="1">
    <location>
        <begin position="136"/>
        <end position="153"/>
    </location>
</feature>
<organism evidence="2 3">
    <name type="scientific">Rhodococcus opacus</name>
    <name type="common">Nocardia opaca</name>
    <dbReference type="NCBI Taxonomy" id="37919"/>
    <lineage>
        <taxon>Bacteria</taxon>
        <taxon>Bacillati</taxon>
        <taxon>Actinomycetota</taxon>
        <taxon>Actinomycetes</taxon>
        <taxon>Mycobacteriales</taxon>
        <taxon>Nocardiaceae</taxon>
        <taxon>Rhodococcus</taxon>
    </lineage>
</organism>
<keyword evidence="1" id="KW-0812">Transmembrane</keyword>
<evidence type="ECO:0000313" key="3">
    <source>
        <dbReference type="Proteomes" id="UP000239290"/>
    </source>
</evidence>
<accession>A0A2S8IGX5</accession>
<keyword evidence="1" id="KW-0472">Membrane</keyword>
<evidence type="ECO:0000256" key="1">
    <source>
        <dbReference type="SAM" id="Phobius"/>
    </source>
</evidence>